<reference evidence="2" key="1">
    <citation type="journal article" date="2015" name="Nature">
        <title>Complex archaea that bridge the gap between prokaryotes and eukaryotes.</title>
        <authorList>
            <person name="Spang A."/>
            <person name="Saw J.H."/>
            <person name="Jorgensen S.L."/>
            <person name="Zaremba-Niedzwiedzka K."/>
            <person name="Martijn J."/>
            <person name="Lind A.E."/>
            <person name="van Eijk R."/>
            <person name="Schleper C."/>
            <person name="Guy L."/>
            <person name="Ettema T.J."/>
        </authorList>
    </citation>
    <scope>NUCLEOTIDE SEQUENCE</scope>
</reference>
<dbReference type="Pfam" id="PF24043">
    <property type="entry name" value="DUF7352"/>
    <property type="match status" value="1"/>
</dbReference>
<name>A0A0F8ZB84_9ZZZZ</name>
<proteinExistence type="predicted"/>
<evidence type="ECO:0000313" key="2">
    <source>
        <dbReference type="EMBL" id="KKK90993.1"/>
    </source>
</evidence>
<accession>A0A0F8ZB84</accession>
<dbReference type="InterPro" id="IPR055776">
    <property type="entry name" value="DUF7352"/>
</dbReference>
<protein>
    <recommendedName>
        <fullName evidence="1">DUF7352 domain-containing protein</fullName>
    </recommendedName>
</protein>
<feature type="domain" description="DUF7352" evidence="1">
    <location>
        <begin position="2"/>
        <end position="86"/>
    </location>
</feature>
<gene>
    <name evidence="2" type="ORF">LCGC14_2717450</name>
</gene>
<organism evidence="2">
    <name type="scientific">marine sediment metagenome</name>
    <dbReference type="NCBI Taxonomy" id="412755"/>
    <lineage>
        <taxon>unclassified sequences</taxon>
        <taxon>metagenomes</taxon>
        <taxon>ecological metagenomes</taxon>
    </lineage>
</organism>
<comment type="caution">
    <text evidence="2">The sequence shown here is derived from an EMBL/GenBank/DDBJ whole genome shotgun (WGS) entry which is preliminary data.</text>
</comment>
<dbReference type="EMBL" id="LAZR01048851">
    <property type="protein sequence ID" value="KKK90993.1"/>
    <property type="molecule type" value="Genomic_DNA"/>
</dbReference>
<dbReference type="AlphaFoldDB" id="A0A0F8ZB84"/>
<evidence type="ECO:0000259" key="1">
    <source>
        <dbReference type="Pfam" id="PF24043"/>
    </source>
</evidence>
<sequence>MQIWKVPLEITDEQKIALPKGARILSVQAQADVLCLWALIDPDATPRDFTIRIFGTGHPADDAVGLEFIGTTQMLDSALVWHVFKEA</sequence>